<dbReference type="CDD" id="cd00041">
    <property type="entry name" value="CUB"/>
    <property type="match status" value="1"/>
</dbReference>
<dbReference type="PROSITE" id="PS01180">
    <property type="entry name" value="CUB"/>
    <property type="match status" value="1"/>
</dbReference>
<dbReference type="AlphaFoldDB" id="A0AAV5VSG4"/>
<proteinExistence type="predicted"/>
<dbReference type="Pfam" id="PF00431">
    <property type="entry name" value="CUB"/>
    <property type="match status" value="1"/>
</dbReference>
<name>A0AAV5VSG4_9BILA</name>
<evidence type="ECO:0000256" key="1">
    <source>
        <dbReference type="ARBA" id="ARBA00023157"/>
    </source>
</evidence>
<keyword evidence="1" id="KW-1015">Disulfide bond</keyword>
<accession>A0AAV5VSG4</accession>
<dbReference type="SMART" id="SM00042">
    <property type="entry name" value="CUB"/>
    <property type="match status" value="1"/>
</dbReference>
<dbReference type="InterPro" id="IPR035914">
    <property type="entry name" value="Sperma_CUB_dom_sf"/>
</dbReference>
<dbReference type="Gene3D" id="2.60.120.290">
    <property type="entry name" value="Spermadhesin, CUB domain"/>
    <property type="match status" value="1"/>
</dbReference>
<feature type="domain" description="CUB" evidence="3">
    <location>
        <begin position="42"/>
        <end position="158"/>
    </location>
</feature>
<evidence type="ECO:0000259" key="3">
    <source>
        <dbReference type="PROSITE" id="PS01180"/>
    </source>
</evidence>
<feature type="non-terminal residue" evidence="4">
    <location>
        <position position="237"/>
    </location>
</feature>
<protein>
    <recommendedName>
        <fullName evidence="3">CUB domain-containing protein</fullName>
    </recommendedName>
</protein>
<comment type="caution">
    <text evidence="4">The sequence shown here is derived from an EMBL/GenBank/DDBJ whole genome shotgun (WGS) entry which is preliminary data.</text>
</comment>
<comment type="caution">
    <text evidence="2">Lacks conserved residue(s) required for the propagation of feature annotation.</text>
</comment>
<gene>
    <name evidence="4" type="ORF">PFISCL1PPCAC_12550</name>
</gene>
<evidence type="ECO:0000256" key="2">
    <source>
        <dbReference type="PROSITE-ProRule" id="PRU00059"/>
    </source>
</evidence>
<evidence type="ECO:0000313" key="4">
    <source>
        <dbReference type="EMBL" id="GMT21253.1"/>
    </source>
</evidence>
<dbReference type="InterPro" id="IPR000859">
    <property type="entry name" value="CUB_dom"/>
</dbReference>
<evidence type="ECO:0000313" key="5">
    <source>
        <dbReference type="Proteomes" id="UP001432322"/>
    </source>
</evidence>
<sequence>KATIIPMNGRMSFEASSNINITISQYSFKRLTFVLSTSDYACGGDLLHMRGSVHQVVRENDDECIWTIRTTPGNSILLAYGLNILESDFCAASYLEIRKNNSTGSLLGRFCRFKHGPKSIMGAAEHIVSNETLWLKFKYFAEGNTERDHAVDIYFERVNGGPTTSRIIESPLVVERESTIWEIELEENEVFLFTIEYMHTLWSNPLKFFKRQGDSNEIIELREEIYGFNRPQESSLI</sequence>
<organism evidence="4 5">
    <name type="scientific">Pristionchus fissidentatus</name>
    <dbReference type="NCBI Taxonomy" id="1538716"/>
    <lineage>
        <taxon>Eukaryota</taxon>
        <taxon>Metazoa</taxon>
        <taxon>Ecdysozoa</taxon>
        <taxon>Nematoda</taxon>
        <taxon>Chromadorea</taxon>
        <taxon>Rhabditida</taxon>
        <taxon>Rhabditina</taxon>
        <taxon>Diplogasteromorpha</taxon>
        <taxon>Diplogasteroidea</taxon>
        <taxon>Neodiplogasteridae</taxon>
        <taxon>Pristionchus</taxon>
    </lineage>
</organism>
<dbReference type="EMBL" id="BTSY01000003">
    <property type="protein sequence ID" value="GMT21253.1"/>
    <property type="molecule type" value="Genomic_DNA"/>
</dbReference>
<feature type="non-terminal residue" evidence="4">
    <location>
        <position position="1"/>
    </location>
</feature>
<keyword evidence="5" id="KW-1185">Reference proteome</keyword>
<dbReference type="Proteomes" id="UP001432322">
    <property type="component" value="Unassembled WGS sequence"/>
</dbReference>
<dbReference type="SUPFAM" id="SSF49854">
    <property type="entry name" value="Spermadhesin, CUB domain"/>
    <property type="match status" value="1"/>
</dbReference>
<reference evidence="4" key="1">
    <citation type="submission" date="2023-10" db="EMBL/GenBank/DDBJ databases">
        <title>Genome assembly of Pristionchus species.</title>
        <authorList>
            <person name="Yoshida K."/>
            <person name="Sommer R.J."/>
        </authorList>
    </citation>
    <scope>NUCLEOTIDE SEQUENCE</scope>
    <source>
        <strain evidence="4">RS5133</strain>
    </source>
</reference>